<dbReference type="GO" id="GO:0032259">
    <property type="term" value="P:methylation"/>
    <property type="evidence" value="ECO:0007669"/>
    <property type="project" value="UniProtKB-KW"/>
</dbReference>
<evidence type="ECO:0000256" key="4">
    <source>
        <dbReference type="ARBA" id="ARBA00022679"/>
    </source>
</evidence>
<dbReference type="KEGG" id="ade:Adeh_3803"/>
<dbReference type="HOGENOM" id="CLU_435258_0_0_7"/>
<dbReference type="InterPro" id="IPR029063">
    <property type="entry name" value="SAM-dependent_MTases_sf"/>
</dbReference>
<evidence type="ECO:0000256" key="3">
    <source>
        <dbReference type="ARBA" id="ARBA00022603"/>
    </source>
</evidence>
<dbReference type="InterPro" id="IPR003356">
    <property type="entry name" value="DNA_methylase_A-5"/>
</dbReference>
<dbReference type="SUPFAM" id="SSF53335">
    <property type="entry name" value="S-adenosyl-L-methionine-dependent methyltransferases"/>
    <property type="match status" value="1"/>
</dbReference>
<dbReference type="AlphaFoldDB" id="Q2IG58"/>
<dbReference type="OrthoDB" id="9784823at2"/>
<proteinExistence type="inferred from homology"/>
<dbReference type="Gene3D" id="3.40.50.150">
    <property type="entry name" value="Vaccinia Virus protein VP39"/>
    <property type="match status" value="1"/>
</dbReference>
<keyword evidence="4" id="KW-0808">Transferase</keyword>
<dbReference type="EC" id="2.1.1.72" evidence="2"/>
<dbReference type="PANTHER" id="PTHR33841">
    <property type="entry name" value="DNA METHYLTRANSFERASE YEEA-RELATED"/>
    <property type="match status" value="1"/>
</dbReference>
<keyword evidence="3" id="KW-0489">Methyltransferase</keyword>
<dbReference type="RefSeq" id="WP_011422851.1">
    <property type="nucleotide sequence ID" value="NC_007760.1"/>
</dbReference>
<comment type="similarity">
    <text evidence="1">Belongs to the N(4)/N(6)-methyltransferase family.</text>
</comment>
<dbReference type="GO" id="GO:0008170">
    <property type="term" value="F:N-methyltransferase activity"/>
    <property type="evidence" value="ECO:0007669"/>
    <property type="project" value="InterPro"/>
</dbReference>
<gene>
    <name evidence="7" type="ordered locus">Adeh_3803</name>
</gene>
<dbReference type="EMBL" id="CP000251">
    <property type="protein sequence ID" value="ABC83569.1"/>
    <property type="molecule type" value="Genomic_DNA"/>
</dbReference>
<dbReference type="PANTHER" id="PTHR33841:SF1">
    <property type="entry name" value="DNA METHYLTRANSFERASE A"/>
    <property type="match status" value="1"/>
</dbReference>
<evidence type="ECO:0000259" key="6">
    <source>
        <dbReference type="Pfam" id="PF02384"/>
    </source>
</evidence>
<reference evidence="7 8" key="1">
    <citation type="submission" date="2006-01" db="EMBL/GenBank/DDBJ databases">
        <title>Complete sequence of Anaeromyxobacter dehalogenans 2CP-C.</title>
        <authorList>
            <consortium name="US DOE Joint Genome Institute"/>
            <person name="Copeland A."/>
            <person name="Lucas S."/>
            <person name="Lapidus A."/>
            <person name="Barry K."/>
            <person name="Detter J.C."/>
            <person name="Glavina T."/>
            <person name="Hammon N."/>
            <person name="Israni S."/>
            <person name="Pitluck S."/>
            <person name="Brettin T."/>
            <person name="Bruce D."/>
            <person name="Han C."/>
            <person name="Tapia R."/>
            <person name="Gilna P."/>
            <person name="Kiss H."/>
            <person name="Schmutz J."/>
            <person name="Larimer F."/>
            <person name="Land M."/>
            <person name="Kyrpides N."/>
            <person name="Anderson I."/>
            <person name="Sanford R.A."/>
            <person name="Ritalahti K.M."/>
            <person name="Thomas H.S."/>
            <person name="Kirby J.R."/>
            <person name="Zhulin I.B."/>
            <person name="Loeffler F.E."/>
            <person name="Richardson P."/>
        </authorList>
    </citation>
    <scope>NUCLEOTIDE SEQUENCE [LARGE SCALE GENOMIC DNA]</scope>
    <source>
        <strain evidence="7 8">2CP-C</strain>
    </source>
</reference>
<dbReference type="STRING" id="290397.Adeh_3803"/>
<protein>
    <recommendedName>
        <fullName evidence="2">site-specific DNA-methyltransferase (adenine-specific)</fullName>
        <ecNumber evidence="2">2.1.1.72</ecNumber>
    </recommendedName>
</protein>
<dbReference type="Proteomes" id="UP000001935">
    <property type="component" value="Chromosome"/>
</dbReference>
<dbReference type="Pfam" id="PF02384">
    <property type="entry name" value="N6_Mtase"/>
    <property type="match status" value="1"/>
</dbReference>
<dbReference type="eggNOG" id="COG0827">
    <property type="taxonomic scope" value="Bacteria"/>
</dbReference>
<evidence type="ECO:0000313" key="7">
    <source>
        <dbReference type="EMBL" id="ABC83569.1"/>
    </source>
</evidence>
<sequence>MTPRRASPPADPTRAALDALAALAPGDQLAVAAAHLGGDPQPVLARLGLRAGSELDPSPERLDGALLEALCARALAGADGAVFTPPAEARALAALGLAHAAARRGGPAPADAAAALLAGRPLPALSRALDGLLVLDPACGGGALLAAAERLARGVGARLRLAGIDVAPLAARAAAARLALLGARADVRRADALAAPWPAADLVLANPPFLRHERLAAAAKARAAAASGLGRQADLSAHFAAVALRHAPVAALVWPRALDVSRSAEPLLADARARGGFAVRLRSRAAGSFAASVDTALVVWAEGAADAPAAEASVPLAALSAAELSALARGAGGPRVRLRRPRPAAARGAAPLGALCEVRFGTKSGCNAFFHLAPLGGGRFASPLAGEVRLAPGDVVPLLASLKEARAPELAEPAGVLFRPPAAPGAAARRYLALGEAAGVHRRPSCAGRSPWWRLAPGRGPAPLLYPAKVGARAFAFLNEAGLWEDKKWHALFPRPGAPPAWQVALLLGATPIRLAVDEGARQLTGAQAIADVDCRVLAAAPFPAADAIRAEAAELAALRAALARDPVTTDLRAMLDRPAQRALDRLAGRLLGETAAAVERQRDALAERVAARLAHAAEVRRLLLRAG</sequence>
<comment type="catalytic activity">
    <reaction evidence="5">
        <text>a 2'-deoxyadenosine in DNA + S-adenosyl-L-methionine = an N(6)-methyl-2'-deoxyadenosine in DNA + S-adenosyl-L-homocysteine + H(+)</text>
        <dbReference type="Rhea" id="RHEA:15197"/>
        <dbReference type="Rhea" id="RHEA-COMP:12418"/>
        <dbReference type="Rhea" id="RHEA-COMP:12419"/>
        <dbReference type="ChEBI" id="CHEBI:15378"/>
        <dbReference type="ChEBI" id="CHEBI:57856"/>
        <dbReference type="ChEBI" id="CHEBI:59789"/>
        <dbReference type="ChEBI" id="CHEBI:90615"/>
        <dbReference type="ChEBI" id="CHEBI:90616"/>
        <dbReference type="EC" id="2.1.1.72"/>
    </reaction>
</comment>
<evidence type="ECO:0000256" key="2">
    <source>
        <dbReference type="ARBA" id="ARBA00011900"/>
    </source>
</evidence>
<name>Q2IG58_ANADE</name>
<feature type="domain" description="DNA methylase adenine-specific" evidence="6">
    <location>
        <begin position="132"/>
        <end position="212"/>
    </location>
</feature>
<dbReference type="GO" id="GO:0009007">
    <property type="term" value="F:site-specific DNA-methyltransferase (adenine-specific) activity"/>
    <property type="evidence" value="ECO:0007669"/>
    <property type="project" value="UniProtKB-EC"/>
</dbReference>
<dbReference type="PRINTS" id="PR00507">
    <property type="entry name" value="N12N6MTFRASE"/>
</dbReference>
<evidence type="ECO:0000256" key="1">
    <source>
        <dbReference type="ARBA" id="ARBA00006594"/>
    </source>
</evidence>
<accession>Q2IG58</accession>
<evidence type="ECO:0000256" key="5">
    <source>
        <dbReference type="ARBA" id="ARBA00047942"/>
    </source>
</evidence>
<dbReference type="GO" id="GO:0003677">
    <property type="term" value="F:DNA binding"/>
    <property type="evidence" value="ECO:0007669"/>
    <property type="project" value="InterPro"/>
</dbReference>
<evidence type="ECO:0000313" key="8">
    <source>
        <dbReference type="Proteomes" id="UP000001935"/>
    </source>
</evidence>
<organism evidence="7 8">
    <name type="scientific">Anaeromyxobacter dehalogenans (strain 2CP-C)</name>
    <dbReference type="NCBI Taxonomy" id="290397"/>
    <lineage>
        <taxon>Bacteria</taxon>
        <taxon>Pseudomonadati</taxon>
        <taxon>Myxococcota</taxon>
        <taxon>Myxococcia</taxon>
        <taxon>Myxococcales</taxon>
        <taxon>Cystobacterineae</taxon>
        <taxon>Anaeromyxobacteraceae</taxon>
        <taxon>Anaeromyxobacter</taxon>
    </lineage>
</organism>
<dbReference type="InterPro" id="IPR050953">
    <property type="entry name" value="N4_N6_ade-DNA_methylase"/>
</dbReference>